<dbReference type="HAMAP" id="MF_00121">
    <property type="entry name" value="GatB"/>
    <property type="match status" value="1"/>
</dbReference>
<dbReference type="Gene3D" id="1.10.150.380">
    <property type="entry name" value="GatB domain, N-terminal subdomain"/>
    <property type="match status" value="1"/>
</dbReference>
<evidence type="ECO:0000256" key="3">
    <source>
        <dbReference type="ARBA" id="ARBA00022598"/>
    </source>
</evidence>
<comment type="catalytic activity">
    <reaction evidence="9 10">
        <text>L-glutamyl-tRNA(Gln) + L-glutamine + ATP + H2O = L-glutaminyl-tRNA(Gln) + L-glutamate + ADP + phosphate + H(+)</text>
        <dbReference type="Rhea" id="RHEA:17521"/>
        <dbReference type="Rhea" id="RHEA-COMP:9681"/>
        <dbReference type="Rhea" id="RHEA-COMP:9684"/>
        <dbReference type="ChEBI" id="CHEBI:15377"/>
        <dbReference type="ChEBI" id="CHEBI:15378"/>
        <dbReference type="ChEBI" id="CHEBI:29985"/>
        <dbReference type="ChEBI" id="CHEBI:30616"/>
        <dbReference type="ChEBI" id="CHEBI:43474"/>
        <dbReference type="ChEBI" id="CHEBI:58359"/>
        <dbReference type="ChEBI" id="CHEBI:78520"/>
        <dbReference type="ChEBI" id="CHEBI:78521"/>
        <dbReference type="ChEBI" id="CHEBI:456216"/>
    </reaction>
</comment>
<evidence type="ECO:0000313" key="12">
    <source>
        <dbReference type="EMBL" id="KAJ2671921.1"/>
    </source>
</evidence>
<gene>
    <name evidence="12" type="ORF">GGI25_005310</name>
</gene>
<reference evidence="12" key="1">
    <citation type="submission" date="2022-07" db="EMBL/GenBank/DDBJ databases">
        <title>Phylogenomic reconstructions and comparative analyses of Kickxellomycotina fungi.</title>
        <authorList>
            <person name="Reynolds N.K."/>
            <person name="Stajich J.E."/>
            <person name="Barry K."/>
            <person name="Grigoriev I.V."/>
            <person name="Crous P."/>
            <person name="Smith M.E."/>
        </authorList>
    </citation>
    <scope>NUCLEOTIDE SEQUENCE</scope>
    <source>
        <strain evidence="12">NRRL 3115</strain>
    </source>
</reference>
<dbReference type="PROSITE" id="PS01234">
    <property type="entry name" value="GATB"/>
    <property type="match status" value="1"/>
</dbReference>
<comment type="function">
    <text evidence="7">Allows the formation of correctly charged Asn-tRNA(Asn) or Gln-tRNA(Gln) through the transamidation of misacylated Asp-tRNA(Asn) or Glu-tRNA(Gln) in organisms which lack either or both of asparaginyl-tRNA or glutaminyl-tRNA synthetases. The reaction takes place in the presence of glutamine and ATP through an activated phospho-Asp-tRNA(Asn) or phospho-Glu-tRNA(Gln).</text>
</comment>
<comment type="subcellular location">
    <subcellularLocation>
        <location evidence="10">Mitochondrion</location>
    </subcellularLocation>
</comment>
<dbReference type="InterPro" id="IPR042114">
    <property type="entry name" value="GatB_C_1"/>
</dbReference>
<evidence type="ECO:0000256" key="10">
    <source>
        <dbReference type="HAMAP-Rule" id="MF_03147"/>
    </source>
</evidence>
<dbReference type="Pfam" id="PF02637">
    <property type="entry name" value="GatB_Yqey"/>
    <property type="match status" value="1"/>
</dbReference>
<name>A0A9W8KW82_9FUNG</name>
<dbReference type="InterPro" id="IPR014746">
    <property type="entry name" value="Gln_synth/guanido_kin_cat_dom"/>
</dbReference>
<keyword evidence="3 10" id="KW-0436">Ligase</keyword>
<dbReference type="Gene3D" id="1.10.10.410">
    <property type="match status" value="1"/>
</dbReference>
<dbReference type="PANTHER" id="PTHR11659">
    <property type="entry name" value="GLUTAMYL-TRNA GLN AMIDOTRANSFERASE SUBUNIT B MITOCHONDRIAL AND PROKARYOTIC PET112-RELATED"/>
    <property type="match status" value="1"/>
</dbReference>
<dbReference type="NCBIfam" id="NF004014">
    <property type="entry name" value="PRK05477.1-4"/>
    <property type="match status" value="1"/>
</dbReference>
<protein>
    <recommendedName>
        <fullName evidence="10">Glutamyl-tRNA(Gln) amidotransferase subunit B, mitochondrial</fullName>
        <shortName evidence="10">Glu-AdT subunit B</shortName>
        <ecNumber evidence="10">6.3.5.-</ecNumber>
    </recommendedName>
</protein>
<dbReference type="OrthoDB" id="1722066at2759"/>
<evidence type="ECO:0000256" key="5">
    <source>
        <dbReference type="ARBA" id="ARBA00022840"/>
    </source>
</evidence>
<dbReference type="NCBIfam" id="TIGR00133">
    <property type="entry name" value="gatB"/>
    <property type="match status" value="1"/>
</dbReference>
<dbReference type="GO" id="GO:0032543">
    <property type="term" value="P:mitochondrial translation"/>
    <property type="evidence" value="ECO:0007669"/>
    <property type="project" value="UniProtKB-UniRule"/>
</dbReference>
<dbReference type="NCBIfam" id="NF004012">
    <property type="entry name" value="PRK05477.1-2"/>
    <property type="match status" value="1"/>
</dbReference>
<dbReference type="SUPFAM" id="SSF55931">
    <property type="entry name" value="Glutamine synthetase/guanido kinase"/>
    <property type="match status" value="1"/>
</dbReference>
<keyword evidence="6 10" id="KW-0648">Protein biosynthesis</keyword>
<dbReference type="InterPro" id="IPR023168">
    <property type="entry name" value="GatB_Yqey_C_2"/>
</dbReference>
<evidence type="ECO:0000256" key="6">
    <source>
        <dbReference type="ARBA" id="ARBA00022917"/>
    </source>
</evidence>
<comment type="subunit">
    <text evidence="2">Heterotrimer of A, B and C subunits.</text>
</comment>
<dbReference type="EC" id="6.3.5.-" evidence="10"/>
<evidence type="ECO:0000256" key="4">
    <source>
        <dbReference type="ARBA" id="ARBA00022741"/>
    </source>
</evidence>
<evidence type="ECO:0000256" key="9">
    <source>
        <dbReference type="ARBA" id="ARBA00047913"/>
    </source>
</evidence>
<dbReference type="GO" id="GO:0005739">
    <property type="term" value="C:mitochondrion"/>
    <property type="evidence" value="ECO:0007669"/>
    <property type="project" value="UniProtKB-SubCell"/>
</dbReference>
<evidence type="ECO:0000256" key="1">
    <source>
        <dbReference type="ARBA" id="ARBA00005306"/>
    </source>
</evidence>
<keyword evidence="10" id="KW-0496">Mitochondrion</keyword>
<dbReference type="AlphaFoldDB" id="A0A9W8KW82"/>
<organism evidence="12 13">
    <name type="scientific">Coemansia spiralis</name>
    <dbReference type="NCBI Taxonomy" id="417178"/>
    <lineage>
        <taxon>Eukaryota</taxon>
        <taxon>Fungi</taxon>
        <taxon>Fungi incertae sedis</taxon>
        <taxon>Zoopagomycota</taxon>
        <taxon>Kickxellomycotina</taxon>
        <taxon>Kickxellomycetes</taxon>
        <taxon>Kickxellales</taxon>
        <taxon>Kickxellaceae</taxon>
        <taxon>Coemansia</taxon>
    </lineage>
</organism>
<proteinExistence type="inferred from homology"/>
<comment type="subunit">
    <text evidence="10">Subunit of the heterotrimeric GatCAB amidotransferase (AdT) complex, composed of A, B and C subunits.</text>
</comment>
<evidence type="ECO:0000256" key="7">
    <source>
        <dbReference type="ARBA" id="ARBA00024799"/>
    </source>
</evidence>
<keyword evidence="5 10" id="KW-0067">ATP-binding</keyword>
<dbReference type="PANTHER" id="PTHR11659:SF0">
    <property type="entry name" value="GLUTAMYL-TRNA(GLN) AMIDOTRANSFERASE SUBUNIT B, MITOCHONDRIAL"/>
    <property type="match status" value="1"/>
</dbReference>
<comment type="similarity">
    <text evidence="1 10">Belongs to the GatB/GatE family. GatB subfamily.</text>
</comment>
<dbReference type="InterPro" id="IPR017959">
    <property type="entry name" value="Asn/Gln-tRNA_amidoTrfase_suB/E"/>
</dbReference>
<dbReference type="InterPro" id="IPR006075">
    <property type="entry name" value="Asn/Gln-tRNA_Trfase_suB/E_cat"/>
</dbReference>
<dbReference type="FunFam" id="1.10.10.410:FF:000001">
    <property type="entry name" value="Aspartyl/glutamyl-tRNA(Asn/Gln) amidotransferase subunit B"/>
    <property type="match status" value="1"/>
</dbReference>
<dbReference type="GO" id="GO:0030956">
    <property type="term" value="C:glutamyl-tRNA(Gln) amidotransferase complex"/>
    <property type="evidence" value="ECO:0007669"/>
    <property type="project" value="UniProtKB-UniRule"/>
</dbReference>
<dbReference type="SUPFAM" id="SSF89095">
    <property type="entry name" value="GatB/YqeY motif"/>
    <property type="match status" value="1"/>
</dbReference>
<evidence type="ECO:0000256" key="2">
    <source>
        <dbReference type="ARBA" id="ARBA00011123"/>
    </source>
</evidence>
<dbReference type="GO" id="GO:0005524">
    <property type="term" value="F:ATP binding"/>
    <property type="evidence" value="ECO:0007669"/>
    <property type="project" value="UniProtKB-KW"/>
</dbReference>
<dbReference type="GO" id="GO:0050567">
    <property type="term" value="F:glutaminyl-tRNA synthase (glutamine-hydrolyzing) activity"/>
    <property type="evidence" value="ECO:0007669"/>
    <property type="project" value="UniProtKB-UniRule"/>
</dbReference>
<dbReference type="EMBL" id="JANBTW010000092">
    <property type="protein sequence ID" value="KAJ2671921.1"/>
    <property type="molecule type" value="Genomic_DNA"/>
</dbReference>
<dbReference type="Pfam" id="PF02934">
    <property type="entry name" value="GatB_N"/>
    <property type="match status" value="1"/>
</dbReference>
<dbReference type="GO" id="GO:0070681">
    <property type="term" value="P:glutaminyl-tRNAGln biosynthesis via transamidation"/>
    <property type="evidence" value="ECO:0007669"/>
    <property type="project" value="UniProtKB-UniRule"/>
</dbReference>
<sequence length="535" mass="60041">MSSIRRFCLQPTAPVLNWKWRFCKYISSVTADNAQIRSVCSGAAVPTQNILDIPPGWKAAIGLELHVQLMAARKLFSLASAKWDDPPNTNVNLVDAGMPGSLPQLNPECIYLAARAIIGLNGIVQRRSSFDRKHYFYSDQPLGFQITQQRFPIGRGGSINLGRNEGLGYNRTIRIHQLQLEQDTAKSIHDVYPGYVLTDLNRAGVALIEIVSEPDIETAEEAALYVRKMQTLLRHIRVSHCNMEEGSMRCDVNVSVYRDGEGRLSGTRCELKNLNSLKVIRSAVKAEIQRQVEAIDGGNMIEQETRGFDARTGKTYLTRSKEDTPDYRYMPEPDVPEIHIADEWVEAVKAGLPELPEATLLRVVEQYGLAKEDVETMLAEPGCISLFEQAAKGRNAKHVAAWITSEVFGQLSYRAQKLQDSQLTAIQFCGLLDALYGRQITSAQAKQLLIEFMDGDKRGAEELIKEHEWKVMDDETALQDIVRKLLEEHPNEVAGYLKGQKRRLNFFVGKVMAATKGQARPQDVSRIVQKQLEKS</sequence>
<dbReference type="Proteomes" id="UP001151518">
    <property type="component" value="Unassembled WGS sequence"/>
</dbReference>
<accession>A0A9W8KW82</accession>
<dbReference type="InterPro" id="IPR003789">
    <property type="entry name" value="Asn/Gln_tRNA_amidoTrase-B-like"/>
</dbReference>
<keyword evidence="4 10" id="KW-0547">Nucleotide-binding</keyword>
<evidence type="ECO:0000313" key="13">
    <source>
        <dbReference type="Proteomes" id="UP001151518"/>
    </source>
</evidence>
<dbReference type="InterPro" id="IPR018027">
    <property type="entry name" value="Asn/Gln_amidotransferase"/>
</dbReference>
<comment type="caution">
    <text evidence="12">The sequence shown here is derived from an EMBL/GenBank/DDBJ whole genome shotgun (WGS) entry which is preliminary data.</text>
</comment>
<comment type="catalytic activity">
    <reaction evidence="8">
        <text>L-aspartyl-tRNA(Asn) + L-glutamine + ATP + H2O = L-asparaginyl-tRNA(Asn) + L-glutamate + ADP + phosphate + 2 H(+)</text>
        <dbReference type="Rhea" id="RHEA:14513"/>
        <dbReference type="Rhea" id="RHEA-COMP:9674"/>
        <dbReference type="Rhea" id="RHEA-COMP:9677"/>
        <dbReference type="ChEBI" id="CHEBI:15377"/>
        <dbReference type="ChEBI" id="CHEBI:15378"/>
        <dbReference type="ChEBI" id="CHEBI:29985"/>
        <dbReference type="ChEBI" id="CHEBI:30616"/>
        <dbReference type="ChEBI" id="CHEBI:43474"/>
        <dbReference type="ChEBI" id="CHEBI:58359"/>
        <dbReference type="ChEBI" id="CHEBI:78515"/>
        <dbReference type="ChEBI" id="CHEBI:78516"/>
        <dbReference type="ChEBI" id="CHEBI:456216"/>
    </reaction>
</comment>
<dbReference type="InterPro" id="IPR017958">
    <property type="entry name" value="Gln-tRNA_amidoTrfase_suB_CS"/>
</dbReference>
<dbReference type="InterPro" id="IPR004413">
    <property type="entry name" value="GatB"/>
</dbReference>
<comment type="function">
    <text evidence="10">Allows the formation of correctly charged Gln-tRNA(Gln) through the transamidation of misacylated Glu-tRNA(Gln) in the mitochondria. The reaction takes place in the presence of glutamine and ATP through an activated gamma-phospho-Glu-tRNA(Gln).</text>
</comment>
<evidence type="ECO:0000256" key="8">
    <source>
        <dbReference type="ARBA" id="ARBA00047380"/>
    </source>
</evidence>
<dbReference type="SMART" id="SM00845">
    <property type="entry name" value="GatB_Yqey"/>
    <property type="match status" value="1"/>
</dbReference>
<evidence type="ECO:0000259" key="11">
    <source>
        <dbReference type="SMART" id="SM00845"/>
    </source>
</evidence>
<feature type="domain" description="Asn/Gln amidotransferase" evidence="11">
    <location>
        <begin position="385"/>
        <end position="532"/>
    </location>
</feature>